<dbReference type="Pfam" id="PF00561">
    <property type="entry name" value="Abhydrolase_1"/>
    <property type="match status" value="1"/>
</dbReference>
<dbReference type="Proteomes" id="UP000704762">
    <property type="component" value="Unassembled WGS sequence"/>
</dbReference>
<dbReference type="Gene3D" id="3.40.50.1820">
    <property type="entry name" value="alpha/beta hydrolase"/>
    <property type="match status" value="1"/>
</dbReference>
<accession>A0ABS2RKX0</accession>
<gene>
    <name evidence="2" type="ORF">JOE57_002580</name>
</gene>
<protein>
    <submittedName>
        <fullName evidence="2">Pimeloyl-ACP methyl ester carboxylesterase</fullName>
    </submittedName>
</protein>
<comment type="caution">
    <text evidence="2">The sequence shown here is derived from an EMBL/GenBank/DDBJ whole genome shotgun (WGS) entry which is preliminary data.</text>
</comment>
<evidence type="ECO:0000259" key="1">
    <source>
        <dbReference type="Pfam" id="PF00561"/>
    </source>
</evidence>
<dbReference type="SUPFAM" id="SSF53474">
    <property type="entry name" value="alpha/beta-Hydrolases"/>
    <property type="match status" value="1"/>
</dbReference>
<dbReference type="PANTHER" id="PTHR37946:SF1">
    <property type="entry name" value="SLL1969 PROTEIN"/>
    <property type="match status" value="1"/>
</dbReference>
<proteinExistence type="predicted"/>
<reference evidence="2 3" key="1">
    <citation type="submission" date="2021-01" db="EMBL/GenBank/DDBJ databases">
        <title>Sequencing the genomes of 1000 actinobacteria strains.</title>
        <authorList>
            <person name="Klenk H.-P."/>
        </authorList>
    </citation>
    <scope>NUCLEOTIDE SEQUENCE [LARGE SCALE GENOMIC DNA]</scope>
    <source>
        <strain evidence="2 3">DSM 18662</strain>
    </source>
</reference>
<dbReference type="EMBL" id="JAFBCF010000001">
    <property type="protein sequence ID" value="MBM7799659.1"/>
    <property type="molecule type" value="Genomic_DNA"/>
</dbReference>
<sequence length="289" mass="31332">MPAASIEEFSRALTQDLARFASGIAVEAGWTAAHLMMYPVGLLSEPSSSSGRAHARHDLQGLSPQQRGLVHHDVDAAATPILLVHGIIDNHSIFAVLERALQRRGFTNISSFDYGLLTRDVPRTAVKLAEAIDRLSEESGYERIHVIGHSLGGLIARYYVQRMGGDARVHTLVTLGTPHQGTNLALAGQLLPLIRQLKPSSDLIAELAEPAPDCSTRFVAFYSNLDQLIHPSANARIVHPDLNVRNIPVRGVGHLSLTSNRRIAFDIATTLCQLHHDGTADEQGSMTST</sequence>
<feature type="domain" description="AB hydrolase-1" evidence="1">
    <location>
        <begin position="80"/>
        <end position="185"/>
    </location>
</feature>
<dbReference type="InterPro" id="IPR029058">
    <property type="entry name" value="AB_hydrolase_fold"/>
</dbReference>
<dbReference type="InterPro" id="IPR000073">
    <property type="entry name" value="AB_hydrolase_1"/>
</dbReference>
<dbReference type="RefSeq" id="WP_338041297.1">
    <property type="nucleotide sequence ID" value="NZ_BAAAQP010000003.1"/>
</dbReference>
<keyword evidence="3" id="KW-1185">Reference proteome</keyword>
<evidence type="ECO:0000313" key="2">
    <source>
        <dbReference type="EMBL" id="MBM7799659.1"/>
    </source>
</evidence>
<name>A0ABS2RKX0_9ACTN</name>
<organism evidence="2 3">
    <name type="scientific">Microlunatus panaciterrae</name>
    <dbReference type="NCBI Taxonomy" id="400768"/>
    <lineage>
        <taxon>Bacteria</taxon>
        <taxon>Bacillati</taxon>
        <taxon>Actinomycetota</taxon>
        <taxon>Actinomycetes</taxon>
        <taxon>Propionibacteriales</taxon>
        <taxon>Propionibacteriaceae</taxon>
        <taxon>Microlunatus</taxon>
    </lineage>
</organism>
<dbReference type="PANTHER" id="PTHR37946">
    <property type="entry name" value="SLL1969 PROTEIN"/>
    <property type="match status" value="1"/>
</dbReference>
<evidence type="ECO:0000313" key="3">
    <source>
        <dbReference type="Proteomes" id="UP000704762"/>
    </source>
</evidence>